<dbReference type="Proteomes" id="UP000778864">
    <property type="component" value="Unassembled WGS sequence"/>
</dbReference>
<dbReference type="SMART" id="SM00849">
    <property type="entry name" value="Lactamase_B"/>
    <property type="match status" value="1"/>
</dbReference>
<evidence type="ECO:0000313" key="2">
    <source>
        <dbReference type="EMBL" id="MBS4894062.1"/>
    </source>
</evidence>
<feature type="domain" description="Metallo-beta-lactamase" evidence="1">
    <location>
        <begin position="544"/>
        <end position="747"/>
    </location>
</feature>
<dbReference type="Gene3D" id="3.60.15.10">
    <property type="entry name" value="Ribonuclease Z/Hydroxyacylglutathione hydrolase-like"/>
    <property type="match status" value="1"/>
</dbReference>
<accession>A0A942WPR7</accession>
<evidence type="ECO:0000259" key="1">
    <source>
        <dbReference type="SMART" id="SM00849"/>
    </source>
</evidence>
<dbReference type="CDD" id="cd07731">
    <property type="entry name" value="ComA-like_MBL-fold"/>
    <property type="match status" value="1"/>
</dbReference>
<dbReference type="AlphaFoldDB" id="A0A942WPR7"/>
<sequence length="847" mass="96102">MSIIGMAECEIKIDRNSEIDQIINEIYSPSGGIINQLKTHQSSIDVLEKEISLKASKTELDTVKNKKYKARYLRFTLNGANSTTQNRWVEVQAYVGELNILQNLTPSSNKTIYNKTYATDGNIDSSKYTYTDGEGESYLQYDLGQVREDIDFIHLWHYSDGSNVIYNGVKVGLSEDGIEFANVFDSKYTGLYRESERGNFIPVNQGAVVEQMMSRIQKAEMKITPDAIASTVRDSMSNDFTNSENLLGEGSKINATNWSNNIANNFLFDNTNNFAMLNILDYSVGEIKYTYEEEIKIQPDTYHCFHFKVFQQKMLADQRFRITLTLNGGNLDLVEIFDGLVLSEIPDTPARLFKYTFKSSNKVQQTVKSVSIKIERRTTINTPATIVVKEPQFEMGAFPTQWTYPYNLGLKEFESHREQTAELIAERVTSKEFESYKSQTAREIAQIVKDTEGNFTTVNQKVDGVKTEVEKIGETIKNVQQEITPDGIFNKVSNSNKLNSSSEGNLLANTMPVNNRFWGAINGNVSFVTTDTELKIHIIDTKKQADAILIQENETNILIDCGYYSTATTVINYLKALNVDTIDLFIATHAHTDHIGAISEIIKRFKIKEAIYREANWELVDQIEPTGWGTSAAHREMLLAFNSNGINYREVKSLDVIKVSDNGELRLFNTTNEVYDEYNTRSIGVLYKHYNHKIFLASDMTTESEKHCAGEIGRVDVLKVGHHGANGSNSEMFIKELSPKYGLITTMDINHIDRKQALGSLQWGKVKMYDTGNNGTFVITSTKDSLIINGITQEYKMKNQWWHRRDVGEFREWVWFKEDGSVAKSEIINIGGGDYEFDENGICKNPD</sequence>
<dbReference type="InterPro" id="IPR001279">
    <property type="entry name" value="Metallo-B-lactamas"/>
</dbReference>
<gene>
    <name evidence="2" type="ORF">KHZ90_09865</name>
</gene>
<dbReference type="InterPro" id="IPR036866">
    <property type="entry name" value="RibonucZ/Hydroxyglut_hydro"/>
</dbReference>
<dbReference type="InterPro" id="IPR052159">
    <property type="entry name" value="Competence_DNA_uptake"/>
</dbReference>
<evidence type="ECO:0000313" key="3">
    <source>
        <dbReference type="Proteomes" id="UP000778864"/>
    </source>
</evidence>
<dbReference type="Gene3D" id="2.60.120.260">
    <property type="entry name" value="Galactose-binding domain-like"/>
    <property type="match status" value="1"/>
</dbReference>
<reference evidence="2" key="1">
    <citation type="submission" date="2021-02" db="EMBL/GenBank/DDBJ databases">
        <title>Infant gut strain persistence is associated with maternal origin, phylogeny, and functional potential including surface adhesion and iron acquisition.</title>
        <authorList>
            <person name="Lou Y.C."/>
        </authorList>
    </citation>
    <scope>NUCLEOTIDE SEQUENCE</scope>
    <source>
        <strain evidence="2">L3_108_031G1_dasL3_108_031G1_concoct_20</strain>
    </source>
</reference>
<dbReference type="InterPro" id="IPR035681">
    <property type="entry name" value="ComA-like_MBL"/>
</dbReference>
<proteinExistence type="predicted"/>
<dbReference type="EMBL" id="JAGZMU010000008">
    <property type="protein sequence ID" value="MBS4894062.1"/>
    <property type="molecule type" value="Genomic_DNA"/>
</dbReference>
<protein>
    <submittedName>
        <fullName evidence="2">MBL fold metallo-hydrolase</fullName>
    </submittedName>
</protein>
<dbReference type="PANTHER" id="PTHR30619">
    <property type="entry name" value="DNA INTERNALIZATION/COMPETENCE PROTEIN COMEC/REC2"/>
    <property type="match status" value="1"/>
</dbReference>
<dbReference type="SUPFAM" id="SSF56281">
    <property type="entry name" value="Metallo-hydrolase/oxidoreductase"/>
    <property type="match status" value="1"/>
</dbReference>
<organism evidence="2 3">
    <name type="scientific">Veillonella parvula</name>
    <name type="common">Staphylococcus parvulus</name>
    <dbReference type="NCBI Taxonomy" id="29466"/>
    <lineage>
        <taxon>Bacteria</taxon>
        <taxon>Bacillati</taxon>
        <taxon>Bacillota</taxon>
        <taxon>Negativicutes</taxon>
        <taxon>Veillonellales</taxon>
        <taxon>Veillonellaceae</taxon>
        <taxon>Veillonella</taxon>
    </lineage>
</organism>
<comment type="caution">
    <text evidence="2">The sequence shown here is derived from an EMBL/GenBank/DDBJ whole genome shotgun (WGS) entry which is preliminary data.</text>
</comment>
<dbReference type="RefSeq" id="WP_278468545.1">
    <property type="nucleotide sequence ID" value="NZ_JAGZMU010000008.1"/>
</dbReference>
<dbReference type="PANTHER" id="PTHR30619:SF7">
    <property type="entry name" value="BETA-LACTAMASE DOMAIN PROTEIN"/>
    <property type="match status" value="1"/>
</dbReference>
<dbReference type="Pfam" id="PF00753">
    <property type="entry name" value="Lactamase_B"/>
    <property type="match status" value="1"/>
</dbReference>
<name>A0A942WPR7_VEIPA</name>